<keyword evidence="3 4" id="KW-0822">Tryptophan biosynthesis</keyword>
<reference evidence="7 8" key="1">
    <citation type="submission" date="2020-12" db="EMBL/GenBank/DDBJ databases">
        <title>FDA dAtabase for Regulatory Grade micrObial Sequences (FDA-ARGOS): Supporting development and validation of Infectious Disease Dx tests.</title>
        <authorList>
            <person name="Sproer C."/>
            <person name="Gronow S."/>
            <person name="Severitt S."/>
            <person name="Schroder I."/>
            <person name="Tallon L."/>
            <person name="Sadzewicz L."/>
            <person name="Zhao X."/>
            <person name="Boylan J."/>
            <person name="Ott S."/>
            <person name="Bowen H."/>
            <person name="Vavikolanu K."/>
            <person name="Mehta A."/>
            <person name="Aluvathingal J."/>
            <person name="Nadendla S."/>
            <person name="Lowell S."/>
            <person name="Myers T."/>
            <person name="Yan Y."/>
            <person name="Sichtig H."/>
        </authorList>
    </citation>
    <scope>NUCLEOTIDE SEQUENCE [LARGE SCALE GENOMIC DNA]</scope>
    <source>
        <strain evidence="7 8">FDAARGOS_869</strain>
    </source>
</reference>
<comment type="subunit">
    <text evidence="4">Homodimer.</text>
</comment>
<keyword evidence="4" id="KW-0028">Amino-acid biosynthesis</keyword>
<evidence type="ECO:0000256" key="4">
    <source>
        <dbReference type="HAMAP-Rule" id="MF_00211"/>
    </source>
</evidence>
<feature type="binding site" evidence="4">
    <location>
        <position position="254"/>
    </location>
    <ligand>
        <name>Mg(2+)</name>
        <dbReference type="ChEBI" id="CHEBI:18420"/>
        <label>2</label>
    </ligand>
</feature>
<feature type="binding site" evidence="4">
    <location>
        <position position="108"/>
    </location>
    <ligand>
        <name>anthranilate</name>
        <dbReference type="ChEBI" id="CHEBI:16567"/>
        <label>1</label>
    </ligand>
</feature>
<dbReference type="Gene3D" id="1.20.970.10">
    <property type="entry name" value="Transferase, Pyrimidine Nucleoside Phosphorylase, Chain C"/>
    <property type="match status" value="1"/>
</dbReference>
<feature type="binding site" evidence="4">
    <location>
        <position position="194"/>
    </location>
    <ligand>
        <name>anthranilate</name>
        <dbReference type="ChEBI" id="CHEBI:16567"/>
        <label>2</label>
    </ligand>
</feature>
<dbReference type="Proteomes" id="UP000594834">
    <property type="component" value="Chromosome"/>
</dbReference>
<dbReference type="NCBIfam" id="TIGR01245">
    <property type="entry name" value="trpD"/>
    <property type="match status" value="1"/>
</dbReference>
<dbReference type="Gene3D" id="3.40.1030.10">
    <property type="entry name" value="Nucleoside phosphorylase/phosphoribosyltransferase catalytic domain"/>
    <property type="match status" value="1"/>
</dbReference>
<keyword evidence="4" id="KW-0057">Aromatic amino acid biosynthesis</keyword>
<evidence type="ECO:0000313" key="8">
    <source>
        <dbReference type="Proteomes" id="UP000594834"/>
    </source>
</evidence>
<protein>
    <recommendedName>
        <fullName evidence="4">Anthranilate phosphoribosyltransferase</fullName>
        <ecNumber evidence="4">2.4.2.18</ecNumber>
    </recommendedName>
</protein>
<keyword evidence="4" id="KW-0460">Magnesium</keyword>
<feature type="binding site" evidence="4">
    <location>
        <position position="148"/>
    </location>
    <ligand>
        <name>5-phospho-alpha-D-ribose 1-diphosphate</name>
        <dbReference type="ChEBI" id="CHEBI:58017"/>
    </ligand>
</feature>
<dbReference type="EC" id="2.4.2.18" evidence="4"/>
<feature type="binding site" evidence="4">
    <location>
        <begin position="118"/>
        <end position="121"/>
    </location>
    <ligand>
        <name>5-phospho-alpha-D-ribose 1-diphosphate</name>
        <dbReference type="ChEBI" id="CHEBI:58017"/>
    </ligand>
</feature>
<evidence type="ECO:0000256" key="1">
    <source>
        <dbReference type="ARBA" id="ARBA00022676"/>
    </source>
</evidence>
<feature type="binding site" evidence="4">
    <location>
        <position position="253"/>
    </location>
    <ligand>
        <name>Mg(2+)</name>
        <dbReference type="ChEBI" id="CHEBI:18420"/>
        <label>2</label>
    </ligand>
</feature>
<dbReference type="InterPro" id="IPR017459">
    <property type="entry name" value="Glycosyl_Trfase_fam3_N_dom"/>
</dbReference>
<evidence type="ECO:0000259" key="6">
    <source>
        <dbReference type="Pfam" id="PF02885"/>
    </source>
</evidence>
<dbReference type="InterPro" id="IPR035902">
    <property type="entry name" value="Nuc_phospho_transferase"/>
</dbReference>
<dbReference type="EMBL" id="CP065728">
    <property type="protein sequence ID" value="QPT45420.1"/>
    <property type="molecule type" value="Genomic_DNA"/>
</dbReference>
<feature type="binding site" evidence="4">
    <location>
        <position position="254"/>
    </location>
    <ligand>
        <name>Mg(2+)</name>
        <dbReference type="ChEBI" id="CHEBI:18420"/>
        <label>1</label>
    </ligand>
</feature>
<dbReference type="GO" id="GO:0004048">
    <property type="term" value="F:anthranilate phosphoribosyltransferase activity"/>
    <property type="evidence" value="ECO:0007669"/>
    <property type="project" value="UniProtKB-EC"/>
</dbReference>
<dbReference type="Pfam" id="PF00591">
    <property type="entry name" value="Glycos_transf_3"/>
    <property type="match status" value="1"/>
</dbReference>
<keyword evidence="8" id="KW-1185">Reference proteome</keyword>
<dbReference type="PANTHER" id="PTHR43285">
    <property type="entry name" value="ANTHRANILATE PHOSPHORIBOSYLTRANSFERASE"/>
    <property type="match status" value="1"/>
</dbReference>
<evidence type="ECO:0000256" key="3">
    <source>
        <dbReference type="ARBA" id="ARBA00022822"/>
    </source>
</evidence>
<comment type="function">
    <text evidence="4">Catalyzes the transfer of the phosphoribosyl group of 5-phosphorylribose-1-pyrophosphate (PRPP) to anthranilate to yield N-(5'-phosphoribosyl)-anthranilate (PRA).</text>
</comment>
<dbReference type="Pfam" id="PF02885">
    <property type="entry name" value="Glycos_trans_3N"/>
    <property type="match status" value="1"/>
</dbReference>
<keyword evidence="1 4" id="KW-0328">Glycosyltransferase</keyword>
<proteinExistence type="inferred from homology"/>
<dbReference type="SUPFAM" id="SSF47648">
    <property type="entry name" value="Nucleoside phosphorylase/phosphoribosyltransferase N-terminal domain"/>
    <property type="match status" value="1"/>
</dbReference>
<keyword evidence="4" id="KW-0479">Metal-binding</keyword>
<comment type="catalytic activity">
    <reaction evidence="4">
        <text>N-(5-phospho-beta-D-ribosyl)anthranilate + diphosphate = 5-phospho-alpha-D-ribose 1-diphosphate + anthranilate</text>
        <dbReference type="Rhea" id="RHEA:11768"/>
        <dbReference type="ChEBI" id="CHEBI:16567"/>
        <dbReference type="ChEBI" id="CHEBI:18277"/>
        <dbReference type="ChEBI" id="CHEBI:33019"/>
        <dbReference type="ChEBI" id="CHEBI:58017"/>
        <dbReference type="EC" id="2.4.2.18"/>
    </reaction>
</comment>
<comment type="similarity">
    <text evidence="4">Belongs to the anthranilate phosphoribosyltransferase family.</text>
</comment>
<evidence type="ECO:0000259" key="5">
    <source>
        <dbReference type="Pfam" id="PF00591"/>
    </source>
</evidence>
<feature type="binding site" evidence="4">
    <location>
        <begin position="136"/>
        <end position="144"/>
    </location>
    <ligand>
        <name>5-phospho-alpha-D-ribose 1-diphosphate</name>
        <dbReference type="ChEBI" id="CHEBI:58017"/>
    </ligand>
</feature>
<dbReference type="InterPro" id="IPR000312">
    <property type="entry name" value="Glycosyl_Trfase_fam3"/>
</dbReference>
<name>A0A7T3C0P9_MORNO</name>
<comment type="pathway">
    <text evidence="4">Amino-acid biosynthesis; L-tryptophan biosynthesis; L-tryptophan from chorismate: step 2/5.</text>
</comment>
<feature type="binding site" evidence="4">
    <location>
        <position position="108"/>
    </location>
    <ligand>
        <name>5-phospho-alpha-D-ribose 1-diphosphate</name>
        <dbReference type="ChEBI" id="CHEBI:58017"/>
    </ligand>
</feature>
<accession>A0A7T3C0P9</accession>
<dbReference type="InterPro" id="IPR005940">
    <property type="entry name" value="Anthranilate_Pribosyl_Tfrase"/>
</dbReference>
<organism evidence="7 8">
    <name type="scientific">Moraxella nonliquefaciens</name>
    <dbReference type="NCBI Taxonomy" id="478"/>
    <lineage>
        <taxon>Bacteria</taxon>
        <taxon>Pseudomonadati</taxon>
        <taxon>Pseudomonadota</taxon>
        <taxon>Gammaproteobacteria</taxon>
        <taxon>Moraxellales</taxon>
        <taxon>Moraxellaceae</taxon>
        <taxon>Moraxella</taxon>
    </lineage>
</organism>
<dbReference type="SUPFAM" id="SSF52418">
    <property type="entry name" value="Nucleoside phosphorylase/phosphoribosyltransferase catalytic domain"/>
    <property type="match status" value="1"/>
</dbReference>
<keyword evidence="2 4" id="KW-0808">Transferase</keyword>
<gene>
    <name evidence="4 7" type="primary">trpD</name>
    <name evidence="7" type="ORF">I6G26_05440</name>
</gene>
<dbReference type="PANTHER" id="PTHR43285:SF2">
    <property type="entry name" value="ANTHRANILATE PHOSPHORIBOSYLTRANSFERASE"/>
    <property type="match status" value="1"/>
</dbReference>
<sequence>MNDGIIQTSIIHLKRKLMKPNNDHDIHAFLVHTLNTLISSKELSDDTATKLMEYIMTGKCPDVLLSAIMTAWRIKGESVDEITACALVMRSFAKTVSLDVDNAVDIVGTGGDGANLFNVSTACAFVVAACGGVVAKHGSTGVSSLSGASDLLACAGVNLALDSEQVAHCANKTGICFMFAPNHHPAMRHAKAVRSTLKIRTLFNVLGPLTNPAFAPNALLGVYDVALCEKIAHVMGNLGSRHVWVVHSDDGLDEISLAVPTTVSEYKNGKVNTFKITPTDAGITMGSLDGLSVSSSDESFHLIKSALHGNNDPRTQKARNIIALNAGAALYLSGQTKSFQDGVTLAKDTLVGAKAWQKMQEFVAFTQQFHH</sequence>
<comment type="caution">
    <text evidence="4">Lacks conserved residue(s) required for the propagation of feature annotation.</text>
</comment>
<comment type="cofactor">
    <cofactor evidence="4">
        <name>Mg(2+)</name>
        <dbReference type="ChEBI" id="CHEBI:18420"/>
    </cofactor>
    <text evidence="4">Binds 2 magnesium ions per monomer.</text>
</comment>
<feature type="binding site" evidence="4">
    <location>
        <position position="120"/>
    </location>
    <ligand>
        <name>Mg(2+)</name>
        <dbReference type="ChEBI" id="CHEBI:18420"/>
        <label>1</label>
    </ligand>
</feature>
<feature type="domain" description="Glycosyl transferase family 3 N-terminal" evidence="6">
    <location>
        <begin position="33"/>
        <end position="93"/>
    </location>
</feature>
<dbReference type="InterPro" id="IPR036320">
    <property type="entry name" value="Glycosyl_Trfase_fam3_N_dom_sf"/>
</dbReference>
<dbReference type="HAMAP" id="MF_00211">
    <property type="entry name" value="TrpD"/>
    <property type="match status" value="1"/>
</dbReference>
<feature type="domain" description="Glycosyl transferase family 3" evidence="5">
    <location>
        <begin position="102"/>
        <end position="352"/>
    </location>
</feature>
<evidence type="ECO:0000256" key="2">
    <source>
        <dbReference type="ARBA" id="ARBA00022679"/>
    </source>
</evidence>
<evidence type="ECO:0000313" key="7">
    <source>
        <dbReference type="EMBL" id="QPT45420.1"/>
    </source>
</evidence>
<feature type="binding site" evidence="4">
    <location>
        <begin position="111"/>
        <end position="112"/>
    </location>
    <ligand>
        <name>5-phospho-alpha-D-ribose 1-diphosphate</name>
        <dbReference type="ChEBI" id="CHEBI:58017"/>
    </ligand>
</feature>